<dbReference type="SUPFAM" id="SSF88946">
    <property type="entry name" value="Sigma2 domain of RNA polymerase sigma factors"/>
    <property type="match status" value="1"/>
</dbReference>
<sequence>MRTYSKNYLKLIDFIKSNQEDFYRIAYSYVKSKEASLDIVQESVYKALKSIEGLKKSKYMKTWFYRILINTSISYIRNNKEVIMIGELPEEPSSKIYTKEDYLDLYQAIDHLKEKEKTVIILRYFEDMKIEDIARVTETNVNTIKSRLYSATKRLKTLLDCEEN</sequence>
<evidence type="ECO:0000313" key="8">
    <source>
        <dbReference type="Proteomes" id="UP001056429"/>
    </source>
</evidence>
<organism evidence="7 8">
    <name type="scientific">Oceanirhabdus seepicola</name>
    <dbReference type="NCBI Taxonomy" id="2828781"/>
    <lineage>
        <taxon>Bacteria</taxon>
        <taxon>Bacillati</taxon>
        <taxon>Bacillota</taxon>
        <taxon>Clostridia</taxon>
        <taxon>Eubacteriales</taxon>
        <taxon>Clostridiaceae</taxon>
        <taxon>Oceanirhabdus</taxon>
    </lineage>
</organism>
<evidence type="ECO:0000259" key="5">
    <source>
        <dbReference type="Pfam" id="PF04542"/>
    </source>
</evidence>
<dbReference type="InterPro" id="IPR036388">
    <property type="entry name" value="WH-like_DNA-bd_sf"/>
</dbReference>
<dbReference type="Gene3D" id="1.10.10.10">
    <property type="entry name" value="Winged helix-like DNA-binding domain superfamily/Winged helix DNA-binding domain"/>
    <property type="match status" value="1"/>
</dbReference>
<dbReference type="GO" id="GO:0016987">
    <property type="term" value="F:sigma factor activity"/>
    <property type="evidence" value="ECO:0007669"/>
    <property type="project" value="UniProtKB-KW"/>
</dbReference>
<dbReference type="Pfam" id="PF04542">
    <property type="entry name" value="Sigma70_r2"/>
    <property type="match status" value="1"/>
</dbReference>
<dbReference type="EMBL" id="JAGSOJ010000004">
    <property type="protein sequence ID" value="MCM1991967.1"/>
    <property type="molecule type" value="Genomic_DNA"/>
</dbReference>
<evidence type="ECO:0000259" key="6">
    <source>
        <dbReference type="Pfam" id="PF08281"/>
    </source>
</evidence>
<keyword evidence="2" id="KW-0805">Transcription regulation</keyword>
<feature type="domain" description="RNA polymerase sigma-70 region 2" evidence="5">
    <location>
        <begin position="15"/>
        <end position="80"/>
    </location>
</feature>
<dbReference type="PANTHER" id="PTHR43133:SF51">
    <property type="entry name" value="RNA POLYMERASE SIGMA FACTOR"/>
    <property type="match status" value="1"/>
</dbReference>
<reference evidence="7" key="1">
    <citation type="journal article" date="2021" name="mSystems">
        <title>Bacteria and Archaea Synergistically Convert Glycine Betaine to Biogenic Methane in the Formosa Cold Seep of the South China Sea.</title>
        <authorList>
            <person name="Li L."/>
            <person name="Zhang W."/>
            <person name="Zhang S."/>
            <person name="Song L."/>
            <person name="Sun Q."/>
            <person name="Zhang H."/>
            <person name="Xiang H."/>
            <person name="Dong X."/>
        </authorList>
    </citation>
    <scope>NUCLEOTIDE SEQUENCE</scope>
    <source>
        <strain evidence="7">ZWT</strain>
    </source>
</reference>
<dbReference type="PANTHER" id="PTHR43133">
    <property type="entry name" value="RNA POLYMERASE ECF-TYPE SIGMA FACTO"/>
    <property type="match status" value="1"/>
</dbReference>
<dbReference type="InterPro" id="IPR013325">
    <property type="entry name" value="RNA_pol_sigma_r2"/>
</dbReference>
<protein>
    <submittedName>
        <fullName evidence="7">Sigma-70 family RNA polymerase sigma factor</fullName>
    </submittedName>
</protein>
<dbReference type="Gene3D" id="1.10.1740.10">
    <property type="match status" value="1"/>
</dbReference>
<name>A0A9J6P5H7_9CLOT</name>
<keyword evidence="8" id="KW-1185">Reference proteome</keyword>
<dbReference type="NCBIfam" id="TIGR02937">
    <property type="entry name" value="sigma70-ECF"/>
    <property type="match status" value="1"/>
</dbReference>
<feature type="domain" description="RNA polymerase sigma factor 70 region 4 type 2" evidence="6">
    <location>
        <begin position="104"/>
        <end position="155"/>
    </location>
</feature>
<keyword evidence="3" id="KW-0731">Sigma factor</keyword>
<dbReference type="AlphaFoldDB" id="A0A9J6P5H7"/>
<dbReference type="GO" id="GO:0003677">
    <property type="term" value="F:DNA binding"/>
    <property type="evidence" value="ECO:0007669"/>
    <property type="project" value="InterPro"/>
</dbReference>
<dbReference type="Proteomes" id="UP001056429">
    <property type="component" value="Unassembled WGS sequence"/>
</dbReference>
<evidence type="ECO:0000256" key="4">
    <source>
        <dbReference type="ARBA" id="ARBA00023163"/>
    </source>
</evidence>
<keyword evidence="4" id="KW-0804">Transcription</keyword>
<dbReference type="GO" id="GO:0006352">
    <property type="term" value="P:DNA-templated transcription initiation"/>
    <property type="evidence" value="ECO:0007669"/>
    <property type="project" value="InterPro"/>
</dbReference>
<dbReference type="Pfam" id="PF08281">
    <property type="entry name" value="Sigma70_r4_2"/>
    <property type="match status" value="1"/>
</dbReference>
<gene>
    <name evidence="7" type="ORF">KDK92_19675</name>
</gene>
<proteinExistence type="inferred from homology"/>
<evidence type="ECO:0000256" key="1">
    <source>
        <dbReference type="ARBA" id="ARBA00010641"/>
    </source>
</evidence>
<dbReference type="InterPro" id="IPR013324">
    <property type="entry name" value="RNA_pol_sigma_r3/r4-like"/>
</dbReference>
<dbReference type="SUPFAM" id="SSF88659">
    <property type="entry name" value="Sigma3 and sigma4 domains of RNA polymerase sigma factors"/>
    <property type="match status" value="1"/>
</dbReference>
<comment type="similarity">
    <text evidence="1">Belongs to the sigma-70 factor family. ECF subfamily.</text>
</comment>
<dbReference type="InterPro" id="IPR007627">
    <property type="entry name" value="RNA_pol_sigma70_r2"/>
</dbReference>
<accession>A0A9J6P5H7</accession>
<dbReference type="CDD" id="cd06171">
    <property type="entry name" value="Sigma70_r4"/>
    <property type="match status" value="1"/>
</dbReference>
<dbReference type="InterPro" id="IPR013249">
    <property type="entry name" value="RNA_pol_sigma70_r4_t2"/>
</dbReference>
<evidence type="ECO:0000256" key="2">
    <source>
        <dbReference type="ARBA" id="ARBA00023015"/>
    </source>
</evidence>
<dbReference type="InterPro" id="IPR014284">
    <property type="entry name" value="RNA_pol_sigma-70_dom"/>
</dbReference>
<evidence type="ECO:0000256" key="3">
    <source>
        <dbReference type="ARBA" id="ARBA00023082"/>
    </source>
</evidence>
<reference evidence="7" key="2">
    <citation type="submission" date="2021-04" db="EMBL/GenBank/DDBJ databases">
        <authorList>
            <person name="Dong X."/>
        </authorList>
    </citation>
    <scope>NUCLEOTIDE SEQUENCE</scope>
    <source>
        <strain evidence="7">ZWT</strain>
    </source>
</reference>
<comment type="caution">
    <text evidence="7">The sequence shown here is derived from an EMBL/GenBank/DDBJ whole genome shotgun (WGS) entry which is preliminary data.</text>
</comment>
<evidence type="ECO:0000313" key="7">
    <source>
        <dbReference type="EMBL" id="MCM1991967.1"/>
    </source>
</evidence>
<dbReference type="InterPro" id="IPR039425">
    <property type="entry name" value="RNA_pol_sigma-70-like"/>
</dbReference>